<evidence type="ECO:0000256" key="1">
    <source>
        <dbReference type="ARBA" id="ARBA00023015"/>
    </source>
</evidence>
<name>A0A8J3E7Q9_9PROT</name>
<dbReference type="PRINTS" id="PR00455">
    <property type="entry name" value="HTHTETR"/>
</dbReference>
<dbReference type="InterPro" id="IPR041674">
    <property type="entry name" value="TetR_C_22"/>
</dbReference>
<accession>A0A8J3E7Q9</accession>
<dbReference type="PANTHER" id="PTHR30055">
    <property type="entry name" value="HTH-TYPE TRANSCRIPTIONAL REGULATOR RUTR"/>
    <property type="match status" value="1"/>
</dbReference>
<organism evidence="6 7">
    <name type="scientific">Aliidongia dinghuensis</name>
    <dbReference type="NCBI Taxonomy" id="1867774"/>
    <lineage>
        <taxon>Bacteria</taxon>
        <taxon>Pseudomonadati</taxon>
        <taxon>Pseudomonadota</taxon>
        <taxon>Alphaproteobacteria</taxon>
        <taxon>Rhodospirillales</taxon>
        <taxon>Dongiaceae</taxon>
        <taxon>Aliidongia</taxon>
    </lineage>
</organism>
<keyword evidence="2 4" id="KW-0238">DNA-binding</keyword>
<dbReference type="GO" id="GO:0003700">
    <property type="term" value="F:DNA-binding transcription factor activity"/>
    <property type="evidence" value="ECO:0007669"/>
    <property type="project" value="TreeGrafter"/>
</dbReference>
<keyword evidence="1" id="KW-0805">Transcription regulation</keyword>
<evidence type="ECO:0000256" key="4">
    <source>
        <dbReference type="PROSITE-ProRule" id="PRU00335"/>
    </source>
</evidence>
<dbReference type="Gene3D" id="1.10.357.10">
    <property type="entry name" value="Tetracycline Repressor, domain 2"/>
    <property type="match status" value="1"/>
</dbReference>
<sequence length="213" mass="23388">MSDAEVRRRPRQERSKSRVETILDVALEMIIESGAEDLAMREVARRADVPIGSVYQYFPSKTAIIRELAKRNLERVSQMMQDELAALLAETGGRPTPRQAVDRLIDAYYSYYRDHPAATAVWAGAQAAPTLRELDVADTRRTAEFLTPTMMMTLPLHDAGEAFALALLFAEVAGSAARLALAVAPPLREQIVAKLKLMLVATMEAHRPGGAAA</sequence>
<keyword evidence="7" id="KW-1185">Reference proteome</keyword>
<evidence type="ECO:0000256" key="3">
    <source>
        <dbReference type="ARBA" id="ARBA00023163"/>
    </source>
</evidence>
<proteinExistence type="predicted"/>
<dbReference type="InterPro" id="IPR001647">
    <property type="entry name" value="HTH_TetR"/>
</dbReference>
<protein>
    <recommendedName>
        <fullName evidence="5">HTH tetR-type domain-containing protein</fullName>
    </recommendedName>
</protein>
<dbReference type="Proteomes" id="UP000646365">
    <property type="component" value="Unassembled WGS sequence"/>
</dbReference>
<dbReference type="RefSeq" id="WP_189052163.1">
    <property type="nucleotide sequence ID" value="NZ_BMJQ01000026.1"/>
</dbReference>
<dbReference type="GO" id="GO:0000976">
    <property type="term" value="F:transcription cis-regulatory region binding"/>
    <property type="evidence" value="ECO:0007669"/>
    <property type="project" value="TreeGrafter"/>
</dbReference>
<evidence type="ECO:0000259" key="5">
    <source>
        <dbReference type="PROSITE" id="PS50977"/>
    </source>
</evidence>
<dbReference type="Pfam" id="PF17928">
    <property type="entry name" value="TetR_C_22"/>
    <property type="match status" value="1"/>
</dbReference>
<feature type="DNA-binding region" description="H-T-H motif" evidence="4">
    <location>
        <begin position="39"/>
        <end position="58"/>
    </location>
</feature>
<keyword evidence="3" id="KW-0804">Transcription</keyword>
<dbReference type="InterPro" id="IPR050109">
    <property type="entry name" value="HTH-type_TetR-like_transc_reg"/>
</dbReference>
<dbReference type="EMBL" id="BMJQ01000026">
    <property type="protein sequence ID" value="GGF47879.1"/>
    <property type="molecule type" value="Genomic_DNA"/>
</dbReference>
<evidence type="ECO:0000313" key="6">
    <source>
        <dbReference type="EMBL" id="GGF47879.1"/>
    </source>
</evidence>
<reference evidence="6" key="2">
    <citation type="submission" date="2020-09" db="EMBL/GenBank/DDBJ databases">
        <authorList>
            <person name="Sun Q."/>
            <person name="Zhou Y."/>
        </authorList>
    </citation>
    <scope>NUCLEOTIDE SEQUENCE</scope>
    <source>
        <strain evidence="6">CGMCC 1.15725</strain>
    </source>
</reference>
<comment type="caution">
    <text evidence="6">The sequence shown here is derived from an EMBL/GenBank/DDBJ whole genome shotgun (WGS) entry which is preliminary data.</text>
</comment>
<dbReference type="PROSITE" id="PS50977">
    <property type="entry name" value="HTH_TETR_2"/>
    <property type="match status" value="1"/>
</dbReference>
<evidence type="ECO:0000256" key="2">
    <source>
        <dbReference type="ARBA" id="ARBA00023125"/>
    </source>
</evidence>
<gene>
    <name evidence="6" type="ORF">GCM10011611_62860</name>
</gene>
<dbReference type="PANTHER" id="PTHR30055:SF234">
    <property type="entry name" value="HTH-TYPE TRANSCRIPTIONAL REGULATOR BETI"/>
    <property type="match status" value="1"/>
</dbReference>
<evidence type="ECO:0000313" key="7">
    <source>
        <dbReference type="Proteomes" id="UP000646365"/>
    </source>
</evidence>
<dbReference type="AlphaFoldDB" id="A0A8J3E7Q9"/>
<feature type="domain" description="HTH tetR-type" evidence="5">
    <location>
        <begin position="16"/>
        <end position="76"/>
    </location>
</feature>
<reference evidence="6" key="1">
    <citation type="journal article" date="2014" name="Int. J. Syst. Evol. Microbiol.">
        <title>Complete genome sequence of Corynebacterium casei LMG S-19264T (=DSM 44701T), isolated from a smear-ripened cheese.</title>
        <authorList>
            <consortium name="US DOE Joint Genome Institute (JGI-PGF)"/>
            <person name="Walter F."/>
            <person name="Albersmeier A."/>
            <person name="Kalinowski J."/>
            <person name="Ruckert C."/>
        </authorList>
    </citation>
    <scope>NUCLEOTIDE SEQUENCE</scope>
    <source>
        <strain evidence="6">CGMCC 1.15725</strain>
    </source>
</reference>
<dbReference type="InterPro" id="IPR009057">
    <property type="entry name" value="Homeodomain-like_sf"/>
</dbReference>
<dbReference type="SUPFAM" id="SSF46689">
    <property type="entry name" value="Homeodomain-like"/>
    <property type="match status" value="1"/>
</dbReference>
<dbReference type="Pfam" id="PF00440">
    <property type="entry name" value="TetR_N"/>
    <property type="match status" value="1"/>
</dbReference>